<evidence type="ECO:0000313" key="3">
    <source>
        <dbReference type="Proteomes" id="UP000283530"/>
    </source>
</evidence>
<feature type="region of interest" description="Disordered" evidence="1">
    <location>
        <begin position="1"/>
        <end position="21"/>
    </location>
</feature>
<organism evidence="2 3">
    <name type="scientific">Cinnamomum micranthum f. kanehirae</name>
    <dbReference type="NCBI Taxonomy" id="337451"/>
    <lineage>
        <taxon>Eukaryota</taxon>
        <taxon>Viridiplantae</taxon>
        <taxon>Streptophyta</taxon>
        <taxon>Embryophyta</taxon>
        <taxon>Tracheophyta</taxon>
        <taxon>Spermatophyta</taxon>
        <taxon>Magnoliopsida</taxon>
        <taxon>Magnoliidae</taxon>
        <taxon>Laurales</taxon>
        <taxon>Lauraceae</taxon>
        <taxon>Cinnamomum</taxon>
    </lineage>
</organism>
<accession>A0A3S3MSM7</accession>
<sequence length="53" mass="6140">MDRQQGRCSANKSESNSNDSNFKAFPFTLFWKPKDSIIWICKIKDKNLISPGF</sequence>
<proteinExistence type="predicted"/>
<protein>
    <submittedName>
        <fullName evidence="2">Uncharacterized protein</fullName>
    </submittedName>
</protein>
<comment type="caution">
    <text evidence="2">The sequence shown here is derived from an EMBL/GenBank/DDBJ whole genome shotgun (WGS) entry which is preliminary data.</text>
</comment>
<evidence type="ECO:0000256" key="1">
    <source>
        <dbReference type="SAM" id="MobiDB-lite"/>
    </source>
</evidence>
<dbReference type="EMBL" id="QPKB01000001">
    <property type="protein sequence ID" value="RWR74097.1"/>
    <property type="molecule type" value="Genomic_DNA"/>
</dbReference>
<dbReference type="AlphaFoldDB" id="A0A3S3MSM7"/>
<evidence type="ECO:0000313" key="2">
    <source>
        <dbReference type="EMBL" id="RWR74097.1"/>
    </source>
</evidence>
<reference evidence="2 3" key="1">
    <citation type="journal article" date="2019" name="Nat. Plants">
        <title>Stout camphor tree genome fills gaps in understanding of flowering plant genome evolution.</title>
        <authorList>
            <person name="Chaw S.M."/>
            <person name="Liu Y.C."/>
            <person name="Wu Y.W."/>
            <person name="Wang H.Y."/>
            <person name="Lin C.I."/>
            <person name="Wu C.S."/>
            <person name="Ke H.M."/>
            <person name="Chang L.Y."/>
            <person name="Hsu C.Y."/>
            <person name="Yang H.T."/>
            <person name="Sudianto E."/>
            <person name="Hsu M.H."/>
            <person name="Wu K.P."/>
            <person name="Wang L.N."/>
            <person name="Leebens-Mack J.H."/>
            <person name="Tsai I.J."/>
        </authorList>
    </citation>
    <scope>NUCLEOTIDE SEQUENCE [LARGE SCALE GENOMIC DNA]</scope>
    <source>
        <strain evidence="3">cv. Chaw 1501</strain>
        <tissue evidence="2">Young leaves</tissue>
    </source>
</reference>
<dbReference type="Proteomes" id="UP000283530">
    <property type="component" value="Unassembled WGS sequence"/>
</dbReference>
<gene>
    <name evidence="2" type="ORF">CKAN_00241100</name>
</gene>
<name>A0A3S3MSM7_9MAGN</name>
<dbReference type="OrthoDB" id="1686713at2759"/>
<keyword evidence="3" id="KW-1185">Reference proteome</keyword>